<keyword evidence="3" id="KW-1185">Reference proteome</keyword>
<dbReference type="Proteomes" id="UP000636709">
    <property type="component" value="Unassembled WGS sequence"/>
</dbReference>
<dbReference type="AlphaFoldDB" id="A0A835E8W1"/>
<reference evidence="2" key="1">
    <citation type="submission" date="2020-07" db="EMBL/GenBank/DDBJ databases">
        <title>Genome sequence and genetic diversity analysis of an under-domesticated orphan crop, white fonio (Digitaria exilis).</title>
        <authorList>
            <person name="Bennetzen J.L."/>
            <person name="Chen S."/>
            <person name="Ma X."/>
            <person name="Wang X."/>
            <person name="Yssel A.E.J."/>
            <person name="Chaluvadi S.R."/>
            <person name="Johnson M."/>
            <person name="Gangashetty P."/>
            <person name="Hamidou F."/>
            <person name="Sanogo M.D."/>
            <person name="Zwaenepoel A."/>
            <person name="Wallace J."/>
            <person name="Van De Peer Y."/>
            <person name="Van Deynze A."/>
        </authorList>
    </citation>
    <scope>NUCLEOTIDE SEQUENCE</scope>
    <source>
        <tissue evidence="2">Leaves</tissue>
    </source>
</reference>
<dbReference type="EMBL" id="JACEFO010002208">
    <property type="protein sequence ID" value="KAF8673147.1"/>
    <property type="molecule type" value="Genomic_DNA"/>
</dbReference>
<evidence type="ECO:0000256" key="1">
    <source>
        <dbReference type="SAM" id="MobiDB-lite"/>
    </source>
</evidence>
<proteinExistence type="predicted"/>
<evidence type="ECO:0000313" key="2">
    <source>
        <dbReference type="EMBL" id="KAF8673147.1"/>
    </source>
</evidence>
<feature type="region of interest" description="Disordered" evidence="1">
    <location>
        <begin position="1"/>
        <end position="30"/>
    </location>
</feature>
<sequence>MWTHNGMSDAWKGTNPHRRVGKTLNDSSRLSPSAQYSAWAIGSILHQFHWVHAGGRKLRPPPFTISNRGLPRQLHDLLCCVVSIESGAKESGVKESCTMEFNASSPNMISMDSSDNMDSGTKDKEGEHGDEDRRCEERARKARKRARLRWRTKGQPAVTHALLALPPLETTCVERFRGLCAQLCITFCNANTLPQPGTPLCLNP</sequence>
<name>A0A835E8W1_9POAL</name>
<comment type="caution">
    <text evidence="2">The sequence shown here is derived from an EMBL/GenBank/DDBJ whole genome shotgun (WGS) entry which is preliminary data.</text>
</comment>
<accession>A0A835E8W1</accession>
<feature type="compositionally biased region" description="Basic and acidic residues" evidence="1">
    <location>
        <begin position="120"/>
        <end position="139"/>
    </location>
</feature>
<gene>
    <name evidence="2" type="ORF">HU200_048695</name>
</gene>
<feature type="compositionally biased region" description="Low complexity" evidence="1">
    <location>
        <begin position="104"/>
        <end position="119"/>
    </location>
</feature>
<organism evidence="2 3">
    <name type="scientific">Digitaria exilis</name>
    <dbReference type="NCBI Taxonomy" id="1010633"/>
    <lineage>
        <taxon>Eukaryota</taxon>
        <taxon>Viridiplantae</taxon>
        <taxon>Streptophyta</taxon>
        <taxon>Embryophyta</taxon>
        <taxon>Tracheophyta</taxon>
        <taxon>Spermatophyta</taxon>
        <taxon>Magnoliopsida</taxon>
        <taxon>Liliopsida</taxon>
        <taxon>Poales</taxon>
        <taxon>Poaceae</taxon>
        <taxon>PACMAD clade</taxon>
        <taxon>Panicoideae</taxon>
        <taxon>Panicodae</taxon>
        <taxon>Paniceae</taxon>
        <taxon>Anthephorinae</taxon>
        <taxon>Digitaria</taxon>
    </lineage>
</organism>
<feature type="region of interest" description="Disordered" evidence="1">
    <location>
        <begin position="104"/>
        <end position="140"/>
    </location>
</feature>
<evidence type="ECO:0000313" key="3">
    <source>
        <dbReference type="Proteomes" id="UP000636709"/>
    </source>
</evidence>
<protein>
    <submittedName>
        <fullName evidence="2">Uncharacterized protein</fullName>
    </submittedName>
</protein>